<evidence type="ECO:0000313" key="3">
    <source>
        <dbReference type="Proteomes" id="UP000008068"/>
    </source>
</evidence>
<sequence length="141" mass="15348">MEHLTDQQIMDRLANASEEEGAQFQKAVAAGIVEKKEYMTRPHTAATVQRAARPTTTATRAFRPYPKECLPIDKRREREDGFLEILAVMAKVAEDDAKGKKAAGGDAGSEGVIDEVAPKASAKPESCGEPKKVGRPKKRVD</sequence>
<evidence type="ECO:0000313" key="2">
    <source>
        <dbReference type="EMBL" id="EGT44727.1"/>
    </source>
</evidence>
<keyword evidence="3" id="KW-1185">Reference proteome</keyword>
<gene>
    <name evidence="2" type="ORF">CAEBREN_14894</name>
</gene>
<dbReference type="InParanoid" id="G0P4H5"/>
<dbReference type="Proteomes" id="UP000008068">
    <property type="component" value="Unassembled WGS sequence"/>
</dbReference>
<dbReference type="EMBL" id="GL380063">
    <property type="protein sequence ID" value="EGT44727.1"/>
    <property type="molecule type" value="Genomic_DNA"/>
</dbReference>
<name>G0P4H5_CAEBE</name>
<protein>
    <submittedName>
        <fullName evidence="2">Uncharacterized protein</fullName>
    </submittedName>
</protein>
<organism evidence="3">
    <name type="scientific">Caenorhabditis brenneri</name>
    <name type="common">Nematode worm</name>
    <dbReference type="NCBI Taxonomy" id="135651"/>
    <lineage>
        <taxon>Eukaryota</taxon>
        <taxon>Metazoa</taxon>
        <taxon>Ecdysozoa</taxon>
        <taxon>Nematoda</taxon>
        <taxon>Chromadorea</taxon>
        <taxon>Rhabditida</taxon>
        <taxon>Rhabditina</taxon>
        <taxon>Rhabditomorpha</taxon>
        <taxon>Rhabditoidea</taxon>
        <taxon>Rhabditidae</taxon>
        <taxon>Peloderinae</taxon>
        <taxon>Caenorhabditis</taxon>
    </lineage>
</organism>
<accession>G0P4H5</accession>
<feature type="region of interest" description="Disordered" evidence="1">
    <location>
        <begin position="95"/>
        <end position="141"/>
    </location>
</feature>
<evidence type="ECO:0000256" key="1">
    <source>
        <dbReference type="SAM" id="MobiDB-lite"/>
    </source>
</evidence>
<proteinExistence type="predicted"/>
<reference evidence="3" key="1">
    <citation type="submission" date="2011-07" db="EMBL/GenBank/DDBJ databases">
        <authorList>
            <consortium name="Caenorhabditis brenneri Sequencing and Analysis Consortium"/>
            <person name="Wilson R.K."/>
        </authorList>
    </citation>
    <scope>NUCLEOTIDE SEQUENCE [LARGE SCALE GENOMIC DNA]</scope>
    <source>
        <strain evidence="3">PB2801</strain>
    </source>
</reference>
<dbReference type="AlphaFoldDB" id="G0P4H5"/>
<dbReference type="HOGENOM" id="CLU_152130_0_0_1"/>